<reference evidence="2" key="1">
    <citation type="journal article" date="2018" name="Genome Biol. Evol.">
        <title>Genomics and development of Lentinus tigrinus, a white-rot wood-decaying mushroom with dimorphic fruiting bodies.</title>
        <authorList>
            <person name="Wu B."/>
            <person name="Xu Z."/>
            <person name="Knudson A."/>
            <person name="Carlson A."/>
            <person name="Chen N."/>
            <person name="Kovaka S."/>
            <person name="LaButti K."/>
            <person name="Lipzen A."/>
            <person name="Pennachio C."/>
            <person name="Riley R."/>
            <person name="Schakwitz W."/>
            <person name="Umezawa K."/>
            <person name="Ohm R.A."/>
            <person name="Grigoriev I.V."/>
            <person name="Nagy L.G."/>
            <person name="Gibbons J."/>
            <person name="Hibbett D."/>
        </authorList>
    </citation>
    <scope>NUCLEOTIDE SEQUENCE [LARGE SCALE GENOMIC DNA]</scope>
    <source>
        <strain evidence="2">ALCF2SS1-6</strain>
    </source>
</reference>
<feature type="region of interest" description="Disordered" evidence="1">
    <location>
        <begin position="159"/>
        <end position="184"/>
    </location>
</feature>
<evidence type="ECO:0000256" key="1">
    <source>
        <dbReference type="SAM" id="MobiDB-lite"/>
    </source>
</evidence>
<evidence type="ECO:0000313" key="2">
    <source>
        <dbReference type="EMBL" id="RPD63992.1"/>
    </source>
</evidence>
<gene>
    <name evidence="2" type="ORF">L227DRAFT_368208</name>
</gene>
<dbReference type="Proteomes" id="UP000313359">
    <property type="component" value="Unassembled WGS sequence"/>
</dbReference>
<organism evidence="2 3">
    <name type="scientific">Lentinus tigrinus ALCF2SS1-6</name>
    <dbReference type="NCBI Taxonomy" id="1328759"/>
    <lineage>
        <taxon>Eukaryota</taxon>
        <taxon>Fungi</taxon>
        <taxon>Dikarya</taxon>
        <taxon>Basidiomycota</taxon>
        <taxon>Agaricomycotina</taxon>
        <taxon>Agaricomycetes</taxon>
        <taxon>Polyporales</taxon>
        <taxon>Polyporaceae</taxon>
        <taxon>Lentinus</taxon>
    </lineage>
</organism>
<sequence>MADTPLVRGVFAESWAAAALRDMARVVKEAALTGAVVVVVVVRKEGRERRREEAGNRRAGIGKRREYLCERWGSMAVWPPEYDPQGREREAAWGRFVDSELIVSHWTTDWAGGSGTLGCLARCAEHSGQGANRARMAYLCRLFSTERDVQVQDRVENMEEGDNQGITQVQMEPRQTAAPCPPAD</sequence>
<keyword evidence="3" id="KW-1185">Reference proteome</keyword>
<name>A0A5C2SJS9_9APHY</name>
<protein>
    <submittedName>
        <fullName evidence="2">Uncharacterized protein</fullName>
    </submittedName>
</protein>
<dbReference type="EMBL" id="ML122255">
    <property type="protein sequence ID" value="RPD63992.1"/>
    <property type="molecule type" value="Genomic_DNA"/>
</dbReference>
<proteinExistence type="predicted"/>
<accession>A0A5C2SJS9</accession>
<evidence type="ECO:0000313" key="3">
    <source>
        <dbReference type="Proteomes" id="UP000313359"/>
    </source>
</evidence>
<dbReference type="AlphaFoldDB" id="A0A5C2SJS9"/>